<comment type="catalytic activity">
    <reaction evidence="10">
        <text>an acyl phosphate + sn-glycerol 3-phosphate = a 1-acyl-sn-glycero-3-phosphate + phosphate</text>
        <dbReference type="Rhea" id="RHEA:34075"/>
        <dbReference type="ChEBI" id="CHEBI:43474"/>
        <dbReference type="ChEBI" id="CHEBI:57597"/>
        <dbReference type="ChEBI" id="CHEBI:57970"/>
        <dbReference type="ChEBI" id="CHEBI:59918"/>
        <dbReference type="EC" id="2.3.1.275"/>
    </reaction>
</comment>
<keyword evidence="12" id="KW-1185">Reference proteome</keyword>
<keyword evidence="4 10" id="KW-0812">Transmembrane</keyword>
<proteinExistence type="inferred from homology"/>
<evidence type="ECO:0000256" key="7">
    <source>
        <dbReference type="ARBA" id="ARBA00023136"/>
    </source>
</evidence>
<keyword evidence="1 10" id="KW-1003">Cell membrane</keyword>
<comment type="subunit">
    <text evidence="10">Probably interacts with PlsX.</text>
</comment>
<keyword evidence="2 10" id="KW-0444">Lipid biosynthesis</keyword>
<keyword evidence="11" id="KW-0012">Acyltransferase</keyword>
<evidence type="ECO:0000256" key="9">
    <source>
        <dbReference type="ARBA" id="ARBA00023264"/>
    </source>
</evidence>
<dbReference type="NCBIfam" id="TIGR00023">
    <property type="entry name" value="glycerol-3-phosphate 1-O-acyltransferase PlsY"/>
    <property type="match status" value="1"/>
</dbReference>
<comment type="caution">
    <text evidence="11">The sequence shown here is derived from an EMBL/GenBank/DDBJ whole genome shotgun (WGS) entry which is preliminary data.</text>
</comment>
<comment type="similarity">
    <text evidence="10">Belongs to the PlsY family.</text>
</comment>
<accession>A0ABW2KVA2</accession>
<dbReference type="GO" id="GO:0004366">
    <property type="term" value="F:glycerol-3-phosphate O-acyltransferase activity"/>
    <property type="evidence" value="ECO:0007669"/>
    <property type="project" value="UniProtKB-EC"/>
</dbReference>
<evidence type="ECO:0000256" key="1">
    <source>
        <dbReference type="ARBA" id="ARBA00022475"/>
    </source>
</evidence>
<evidence type="ECO:0000256" key="4">
    <source>
        <dbReference type="ARBA" id="ARBA00022692"/>
    </source>
</evidence>
<comment type="function">
    <text evidence="10">Catalyzes the transfer of an acyl group from acyl-phosphate (acyl-PO(4)) to glycerol-3-phosphate (G3P) to form lysophosphatidic acid (LPA). This enzyme utilizes acyl-phosphate as fatty acyl donor, but not acyl-CoA or acyl-ACP.</text>
</comment>
<keyword evidence="6 10" id="KW-0443">Lipid metabolism</keyword>
<name>A0ABW2KVA2_9PROT</name>
<dbReference type="EMBL" id="JBHTCM010000008">
    <property type="protein sequence ID" value="MFC7332944.1"/>
    <property type="molecule type" value="Genomic_DNA"/>
</dbReference>
<comment type="subcellular location">
    <subcellularLocation>
        <location evidence="10">Cell membrane</location>
        <topology evidence="10">Multi-pass membrane protein</topology>
    </subcellularLocation>
</comment>
<evidence type="ECO:0000313" key="12">
    <source>
        <dbReference type="Proteomes" id="UP001596456"/>
    </source>
</evidence>
<feature type="transmembrane region" description="Helical" evidence="10">
    <location>
        <begin position="123"/>
        <end position="145"/>
    </location>
</feature>
<keyword evidence="7 10" id="KW-0472">Membrane</keyword>
<dbReference type="PANTHER" id="PTHR30309:SF0">
    <property type="entry name" value="GLYCEROL-3-PHOSPHATE ACYLTRANSFERASE-RELATED"/>
    <property type="match status" value="1"/>
</dbReference>
<dbReference type="RefSeq" id="WP_377357715.1">
    <property type="nucleotide sequence ID" value="NZ_JBHTCM010000008.1"/>
</dbReference>
<keyword evidence="3 10" id="KW-0808">Transferase</keyword>
<evidence type="ECO:0000256" key="5">
    <source>
        <dbReference type="ARBA" id="ARBA00022989"/>
    </source>
</evidence>
<dbReference type="Proteomes" id="UP001596456">
    <property type="component" value="Unassembled WGS sequence"/>
</dbReference>
<feature type="transmembrane region" description="Helical" evidence="10">
    <location>
        <begin position="165"/>
        <end position="186"/>
    </location>
</feature>
<dbReference type="HAMAP" id="MF_01043">
    <property type="entry name" value="PlsY"/>
    <property type="match status" value="1"/>
</dbReference>
<protein>
    <recommendedName>
        <fullName evidence="10">Glycerol-3-phosphate acyltransferase</fullName>
    </recommendedName>
    <alternativeName>
        <fullName evidence="10">Acyl-PO4 G3P acyltransferase</fullName>
    </alternativeName>
    <alternativeName>
        <fullName evidence="10">Acyl-phosphate--glycerol-3-phosphate acyltransferase</fullName>
    </alternativeName>
    <alternativeName>
        <fullName evidence="10">G3P acyltransferase</fullName>
        <shortName evidence="10">GPAT</shortName>
        <ecNumber evidence="10">2.3.1.275</ecNumber>
    </alternativeName>
    <alternativeName>
        <fullName evidence="10">Lysophosphatidic acid synthase</fullName>
        <shortName evidence="10">LPA synthase</shortName>
    </alternativeName>
</protein>
<evidence type="ECO:0000313" key="11">
    <source>
        <dbReference type="EMBL" id="MFC7332944.1"/>
    </source>
</evidence>
<gene>
    <name evidence="10 11" type="primary">plsY</name>
    <name evidence="11" type="ORF">ACFQPS_07190</name>
</gene>
<dbReference type="InterPro" id="IPR003811">
    <property type="entry name" value="G3P_acylTferase_PlsY"/>
</dbReference>
<dbReference type="Pfam" id="PF02660">
    <property type="entry name" value="G3P_acyltransf"/>
    <property type="match status" value="1"/>
</dbReference>
<evidence type="ECO:0000256" key="8">
    <source>
        <dbReference type="ARBA" id="ARBA00023209"/>
    </source>
</evidence>
<evidence type="ECO:0000256" key="3">
    <source>
        <dbReference type="ARBA" id="ARBA00022679"/>
    </source>
</evidence>
<keyword evidence="9 10" id="KW-1208">Phospholipid metabolism</keyword>
<evidence type="ECO:0000256" key="2">
    <source>
        <dbReference type="ARBA" id="ARBA00022516"/>
    </source>
</evidence>
<evidence type="ECO:0000256" key="10">
    <source>
        <dbReference type="HAMAP-Rule" id="MF_01043"/>
    </source>
</evidence>
<evidence type="ECO:0000256" key="6">
    <source>
        <dbReference type="ARBA" id="ARBA00023098"/>
    </source>
</evidence>
<feature type="transmembrane region" description="Helical" evidence="10">
    <location>
        <begin position="12"/>
        <end position="34"/>
    </location>
</feature>
<feature type="transmembrane region" description="Helical" evidence="10">
    <location>
        <begin position="91"/>
        <end position="111"/>
    </location>
</feature>
<organism evidence="11 12">
    <name type="scientific">Rhodocista pekingensis</name>
    <dbReference type="NCBI Taxonomy" id="201185"/>
    <lineage>
        <taxon>Bacteria</taxon>
        <taxon>Pseudomonadati</taxon>
        <taxon>Pseudomonadota</taxon>
        <taxon>Alphaproteobacteria</taxon>
        <taxon>Rhodospirillales</taxon>
        <taxon>Azospirillaceae</taxon>
        <taxon>Rhodocista</taxon>
    </lineage>
</organism>
<keyword evidence="5 10" id="KW-1133">Transmembrane helix</keyword>
<keyword evidence="8 10" id="KW-0594">Phospholipid biosynthesis</keyword>
<dbReference type="EC" id="2.3.1.275" evidence="10"/>
<comment type="pathway">
    <text evidence="10">Lipid metabolism; phospholipid metabolism.</text>
</comment>
<dbReference type="PANTHER" id="PTHR30309">
    <property type="entry name" value="INNER MEMBRANE PROTEIN YGIH"/>
    <property type="match status" value="1"/>
</dbReference>
<sequence>MPDDPMTWTLSGPWLAAAFAGGYLLGSIPFGLVLTRLAGLGDIRSIGSGNIGATNVLRTGNKALALATLLLDSGKGAVATLLALWLAGPEAAVLAAGGSMLGHTFPVWLGFKGGKGVATALGVLLAISWPVGVFACLMWLLTALVFRISSLSALVALAAAPVFGWWWTADIRIGALGAFIAVLVWVRHKDNIRRLLKGEEPRIGAKKKAPAA</sequence>
<dbReference type="SMART" id="SM01207">
    <property type="entry name" value="G3P_acyltransf"/>
    <property type="match status" value="1"/>
</dbReference>
<reference evidence="12" key="1">
    <citation type="journal article" date="2019" name="Int. J. Syst. Evol. Microbiol.">
        <title>The Global Catalogue of Microorganisms (GCM) 10K type strain sequencing project: providing services to taxonomists for standard genome sequencing and annotation.</title>
        <authorList>
            <consortium name="The Broad Institute Genomics Platform"/>
            <consortium name="The Broad Institute Genome Sequencing Center for Infectious Disease"/>
            <person name="Wu L."/>
            <person name="Ma J."/>
        </authorList>
    </citation>
    <scope>NUCLEOTIDE SEQUENCE [LARGE SCALE GENOMIC DNA]</scope>
    <source>
        <strain evidence="12">CGMCC 1.16275</strain>
    </source>
</reference>